<proteinExistence type="predicted"/>
<evidence type="ECO:0000313" key="3">
    <source>
        <dbReference type="Proteomes" id="UP000002941"/>
    </source>
</evidence>
<dbReference type="Proteomes" id="UP000002941">
    <property type="component" value="Unassembled WGS sequence"/>
</dbReference>
<name>J1H9M5_9ACTO</name>
<dbReference type="AlphaFoldDB" id="J1H9M5"/>
<comment type="caution">
    <text evidence="2">The sequence shown here is derived from an EMBL/GenBank/DDBJ whole genome shotgun (WGS) entry which is preliminary data.</text>
</comment>
<evidence type="ECO:0000313" key="2">
    <source>
        <dbReference type="EMBL" id="EJF42043.1"/>
    </source>
</evidence>
<reference evidence="2 3" key="1">
    <citation type="submission" date="2012-05" db="EMBL/GenBank/DDBJ databases">
        <authorList>
            <person name="Harkins D.M."/>
            <person name="Madupu R."/>
            <person name="Durkin A.S."/>
            <person name="Torralba M."/>
            <person name="Methe B."/>
            <person name="Sutton G.G."/>
            <person name="Nelson K.E."/>
        </authorList>
    </citation>
    <scope>NUCLEOTIDE SEQUENCE [LARGE SCALE GENOMIC DNA]</scope>
    <source>
        <strain evidence="2 3">F0489</strain>
    </source>
</reference>
<keyword evidence="3" id="KW-1185">Reference proteome</keyword>
<feature type="compositionally biased region" description="Acidic residues" evidence="1">
    <location>
        <begin position="46"/>
        <end position="55"/>
    </location>
</feature>
<organism evidence="2 3">
    <name type="scientific">Actinomyces massiliensis F0489</name>
    <dbReference type="NCBI Taxonomy" id="1125718"/>
    <lineage>
        <taxon>Bacteria</taxon>
        <taxon>Bacillati</taxon>
        <taxon>Actinomycetota</taxon>
        <taxon>Actinomycetes</taxon>
        <taxon>Actinomycetales</taxon>
        <taxon>Actinomycetaceae</taxon>
        <taxon>Actinomyces</taxon>
    </lineage>
</organism>
<dbReference type="PATRIC" id="fig|1125718.3.peg.1845"/>
<feature type="region of interest" description="Disordered" evidence="1">
    <location>
        <begin position="26"/>
        <end position="82"/>
    </location>
</feature>
<accession>J1H9M5</accession>
<dbReference type="EMBL" id="AKFT01000150">
    <property type="protein sequence ID" value="EJF42043.1"/>
    <property type="molecule type" value="Genomic_DNA"/>
</dbReference>
<sequence>MPIMPVLPSIRVLPSLTVYHRVLATRSMDTPKARPTVIGATAPTADPEDPEDPEDRADVNSDRTTVSHGRGLRRPPLSTPRR</sequence>
<gene>
    <name evidence="2" type="ORF">HMPREF1318_2138</name>
</gene>
<protein>
    <submittedName>
        <fullName evidence="2">Uncharacterized protein</fullName>
    </submittedName>
</protein>
<evidence type="ECO:0000256" key="1">
    <source>
        <dbReference type="SAM" id="MobiDB-lite"/>
    </source>
</evidence>